<dbReference type="Pfam" id="PF00196">
    <property type="entry name" value="GerE"/>
    <property type="match status" value="1"/>
</dbReference>
<evidence type="ECO:0000256" key="3">
    <source>
        <dbReference type="ARBA" id="ARBA00023125"/>
    </source>
</evidence>
<evidence type="ECO:0000256" key="4">
    <source>
        <dbReference type="ARBA" id="ARBA00023163"/>
    </source>
</evidence>
<dbReference type="PRINTS" id="PR00038">
    <property type="entry name" value="HTHLUXR"/>
</dbReference>
<dbReference type="InterPro" id="IPR016032">
    <property type="entry name" value="Sig_transdc_resp-reg_C-effctor"/>
</dbReference>
<feature type="domain" description="Response regulatory" evidence="7">
    <location>
        <begin position="12"/>
        <end position="130"/>
    </location>
</feature>
<dbReference type="STRING" id="469383.Cwoe_4855"/>
<sequence>MSAPGDAGAPIRVALADDQALVRAGFRMLLDAEDGFDVVGEAADGEQAVELARASRPDVVLMDVRMPVLDGIAATRQISGDPALDSVRVLMLTTFELDEYVFEALRAGASGFLLKDVEPVELLRALELIAAGEGLLAPSVTRRLIARFAALAPPPADAAGTADDGAAALPAAERLEVLTDREREVVALVGAGLTNHELAERLVISPATAKTHVSRAMGKLDARDRAQLVVLAYESGLVRPGEAG</sequence>
<dbReference type="InterPro" id="IPR039420">
    <property type="entry name" value="WalR-like"/>
</dbReference>
<organism evidence="8 9">
    <name type="scientific">Conexibacter woesei (strain DSM 14684 / CCUG 47730 / CIP 108061 / JCM 11494 / NBRC 100937 / ID131577)</name>
    <dbReference type="NCBI Taxonomy" id="469383"/>
    <lineage>
        <taxon>Bacteria</taxon>
        <taxon>Bacillati</taxon>
        <taxon>Actinomycetota</taxon>
        <taxon>Thermoleophilia</taxon>
        <taxon>Solirubrobacterales</taxon>
        <taxon>Conexibacteraceae</taxon>
        <taxon>Conexibacter</taxon>
    </lineage>
</organism>
<dbReference type="InterPro" id="IPR058245">
    <property type="entry name" value="NreC/VraR/RcsB-like_REC"/>
</dbReference>
<dbReference type="SMART" id="SM00421">
    <property type="entry name" value="HTH_LUXR"/>
    <property type="match status" value="1"/>
</dbReference>
<dbReference type="Pfam" id="PF00072">
    <property type="entry name" value="Response_reg"/>
    <property type="match status" value="1"/>
</dbReference>
<reference evidence="8 9" key="1">
    <citation type="journal article" date="2010" name="Stand. Genomic Sci.">
        <title>Complete genome sequence of Conexibacter woesei type strain (ID131577).</title>
        <authorList>
            <person name="Pukall R."/>
            <person name="Lapidus A."/>
            <person name="Glavina Del Rio T."/>
            <person name="Copeland A."/>
            <person name="Tice H."/>
            <person name="Cheng J.-F."/>
            <person name="Lucas S."/>
            <person name="Chen F."/>
            <person name="Nolan M."/>
            <person name="Bruce D."/>
            <person name="Goodwin L."/>
            <person name="Pitluck S."/>
            <person name="Mavromatis K."/>
            <person name="Ivanova N."/>
            <person name="Ovchinnikova G."/>
            <person name="Pati A."/>
            <person name="Chen A."/>
            <person name="Palaniappan K."/>
            <person name="Land M."/>
            <person name="Hauser L."/>
            <person name="Chang Y.-J."/>
            <person name="Jeffries C.D."/>
            <person name="Chain P."/>
            <person name="Meincke L."/>
            <person name="Sims D."/>
            <person name="Brettin T."/>
            <person name="Detter J.C."/>
            <person name="Rohde M."/>
            <person name="Goeker M."/>
            <person name="Bristow J."/>
            <person name="Eisen J.A."/>
            <person name="Markowitz V."/>
            <person name="Kyrpides N.C."/>
            <person name="Klenk H.-P."/>
            <person name="Hugenholtz P."/>
        </authorList>
    </citation>
    <scope>NUCLEOTIDE SEQUENCE [LARGE SCALE GENOMIC DNA]</scope>
    <source>
        <strain evidence="9">DSM 14684 / CIP 108061 / JCM 11494 / NBRC 100937 / ID131577</strain>
    </source>
</reference>
<dbReference type="PROSITE" id="PS50110">
    <property type="entry name" value="RESPONSE_REGULATORY"/>
    <property type="match status" value="1"/>
</dbReference>
<accession>D3FB75</accession>
<proteinExistence type="predicted"/>
<evidence type="ECO:0000313" key="8">
    <source>
        <dbReference type="EMBL" id="ADB53267.1"/>
    </source>
</evidence>
<name>D3FB75_CONWI</name>
<protein>
    <submittedName>
        <fullName evidence="8">Two component transcriptional regulator, LuxR family</fullName>
    </submittedName>
</protein>
<keyword evidence="2" id="KW-0805">Transcription regulation</keyword>
<gene>
    <name evidence="8" type="ordered locus">Cwoe_4855</name>
</gene>
<evidence type="ECO:0000256" key="1">
    <source>
        <dbReference type="ARBA" id="ARBA00022553"/>
    </source>
</evidence>
<dbReference type="AlphaFoldDB" id="D3FB75"/>
<dbReference type="InterPro" id="IPR001789">
    <property type="entry name" value="Sig_transdc_resp-reg_receiver"/>
</dbReference>
<dbReference type="GO" id="GO:0006355">
    <property type="term" value="P:regulation of DNA-templated transcription"/>
    <property type="evidence" value="ECO:0007669"/>
    <property type="project" value="InterPro"/>
</dbReference>
<dbReference type="InterPro" id="IPR011006">
    <property type="entry name" value="CheY-like_superfamily"/>
</dbReference>
<dbReference type="KEGG" id="cwo:Cwoe_4855"/>
<dbReference type="EMBL" id="CP001854">
    <property type="protein sequence ID" value="ADB53267.1"/>
    <property type="molecule type" value="Genomic_DNA"/>
</dbReference>
<dbReference type="SUPFAM" id="SSF46894">
    <property type="entry name" value="C-terminal effector domain of the bipartite response regulators"/>
    <property type="match status" value="1"/>
</dbReference>
<evidence type="ECO:0000259" key="7">
    <source>
        <dbReference type="PROSITE" id="PS50110"/>
    </source>
</evidence>
<evidence type="ECO:0000259" key="6">
    <source>
        <dbReference type="PROSITE" id="PS50043"/>
    </source>
</evidence>
<dbReference type="PROSITE" id="PS50043">
    <property type="entry name" value="HTH_LUXR_2"/>
    <property type="match status" value="1"/>
</dbReference>
<keyword evidence="4" id="KW-0804">Transcription</keyword>
<evidence type="ECO:0000313" key="9">
    <source>
        <dbReference type="Proteomes" id="UP000008229"/>
    </source>
</evidence>
<reference evidence="9" key="2">
    <citation type="submission" date="2010-01" db="EMBL/GenBank/DDBJ databases">
        <title>The complete genome of Conexibacter woesei DSM 14684.</title>
        <authorList>
            <consortium name="US DOE Joint Genome Institute (JGI-PGF)"/>
            <person name="Lucas S."/>
            <person name="Copeland A."/>
            <person name="Lapidus A."/>
            <person name="Glavina del Rio T."/>
            <person name="Dalin E."/>
            <person name="Tice H."/>
            <person name="Bruce D."/>
            <person name="Goodwin L."/>
            <person name="Pitluck S."/>
            <person name="Kyrpides N."/>
            <person name="Mavromatis K."/>
            <person name="Ivanova N."/>
            <person name="Mikhailova N."/>
            <person name="Chertkov O."/>
            <person name="Brettin T."/>
            <person name="Detter J.C."/>
            <person name="Han C."/>
            <person name="Larimer F."/>
            <person name="Land M."/>
            <person name="Hauser L."/>
            <person name="Markowitz V."/>
            <person name="Cheng J.-F."/>
            <person name="Hugenholtz P."/>
            <person name="Woyke T."/>
            <person name="Wu D."/>
            <person name="Pukall R."/>
            <person name="Steenblock K."/>
            <person name="Schneider S."/>
            <person name="Klenk H.-P."/>
            <person name="Eisen J.A."/>
        </authorList>
    </citation>
    <scope>NUCLEOTIDE SEQUENCE [LARGE SCALE GENOMIC DNA]</scope>
    <source>
        <strain evidence="9">DSM 14684 / CIP 108061 / JCM 11494 / NBRC 100937 / ID131577</strain>
    </source>
</reference>
<dbReference type="Proteomes" id="UP000008229">
    <property type="component" value="Chromosome"/>
</dbReference>
<evidence type="ECO:0000256" key="2">
    <source>
        <dbReference type="ARBA" id="ARBA00023015"/>
    </source>
</evidence>
<dbReference type="SMART" id="SM00448">
    <property type="entry name" value="REC"/>
    <property type="match status" value="1"/>
</dbReference>
<dbReference type="eggNOG" id="COG2197">
    <property type="taxonomic scope" value="Bacteria"/>
</dbReference>
<keyword evidence="1 5" id="KW-0597">Phosphoprotein</keyword>
<dbReference type="PANTHER" id="PTHR43214:SF24">
    <property type="entry name" value="TRANSCRIPTIONAL REGULATORY PROTEIN NARL-RELATED"/>
    <property type="match status" value="1"/>
</dbReference>
<dbReference type="GO" id="GO:0003677">
    <property type="term" value="F:DNA binding"/>
    <property type="evidence" value="ECO:0007669"/>
    <property type="project" value="UniProtKB-KW"/>
</dbReference>
<dbReference type="Gene3D" id="3.40.50.2300">
    <property type="match status" value="1"/>
</dbReference>
<dbReference type="CDD" id="cd17535">
    <property type="entry name" value="REC_NarL-like"/>
    <property type="match status" value="1"/>
</dbReference>
<dbReference type="InterPro" id="IPR000792">
    <property type="entry name" value="Tscrpt_reg_LuxR_C"/>
</dbReference>
<dbReference type="GO" id="GO:0000160">
    <property type="term" value="P:phosphorelay signal transduction system"/>
    <property type="evidence" value="ECO:0007669"/>
    <property type="project" value="InterPro"/>
</dbReference>
<keyword evidence="9" id="KW-1185">Reference proteome</keyword>
<feature type="domain" description="HTH luxR-type" evidence="6">
    <location>
        <begin position="171"/>
        <end position="236"/>
    </location>
</feature>
<feature type="modified residue" description="4-aspartylphosphate" evidence="5">
    <location>
        <position position="63"/>
    </location>
</feature>
<dbReference type="HOGENOM" id="CLU_000445_90_10_11"/>
<dbReference type="CDD" id="cd06170">
    <property type="entry name" value="LuxR_C_like"/>
    <property type="match status" value="1"/>
</dbReference>
<dbReference type="SUPFAM" id="SSF52172">
    <property type="entry name" value="CheY-like"/>
    <property type="match status" value="1"/>
</dbReference>
<evidence type="ECO:0000256" key="5">
    <source>
        <dbReference type="PROSITE-ProRule" id="PRU00169"/>
    </source>
</evidence>
<dbReference type="PANTHER" id="PTHR43214">
    <property type="entry name" value="TWO-COMPONENT RESPONSE REGULATOR"/>
    <property type="match status" value="1"/>
</dbReference>
<keyword evidence="3" id="KW-0238">DNA-binding</keyword>